<reference evidence="3" key="1">
    <citation type="submission" date="2014-08" db="EMBL/GenBank/DDBJ databases">
        <authorList>
            <person name="Sharma Rahul"/>
            <person name="Thines Marco"/>
        </authorList>
    </citation>
    <scope>NUCLEOTIDE SEQUENCE</scope>
</reference>
<sequence>MAKRGATSQITREGGGLDEEDENESKATEDGTPKQAPEPFVRKIRPLPSSRLGSASNSPVPTPPASGTLSSTPAFGGGFSFGSSASTSAPAAPVFGSSSTASKPSAGFSFGPSSVANPFAASAGSTTPSAAAPASTVKIPSNPFASISLPKSKPAGSSFSFNLSPSTSTPPTNPFGLNPAPAKPLSNPFGSSSSTTPSTFGAASTTTPISKPPAFSFSSASNQPFTGTAVQSSAPSSPAIAPAPTISLPWGPTTSGTLPKLPIDKPSAIDRLRPASPTESTIVEAPTSPRPRPSKVVPLTAGSTSPDGSKPSSLSSTVAYPFPSAPGLTAAPSQSPAPSSSLSFSTATTKDTTSDPVSTENGVDKKLVDHYLSQRGLNHSLLVLLQSLVEKDPFRDLSKTLSDLAGSYAVNRSEIDQTDAAAQAASISSASTQKTEAPREEAKATLSAPVVPPTFASSGGFSFGGAKVSSTNGASSSSSSSASPSGFPTSSFGSSSSPSTGGFSFGGASTAASSTPAGATKPSGFTFGGKPLNTGTGAGTTTGGFSFGSAPAVNLSAGSESSAKKVSTSSSGAGSIVKSVLAAEDSERASKEEAAKKETEKKDAPKGGLFSFTSATTPSSSPFSFGAPSRTESPSTTTAAAAAAATTTGAVPYPPSFQRLPSGTPNFSFGAASPGGKARTPSSSFSFGSSSAPAPALTTGSGPVFPSPLSVGGSATSAAADSSSAPALPSGGGGGGEATGGDEEPPAPTIPSDPTLMEKGVGEEDEETTWEGKSSINKFDDGKWVKVGVGLIRVKKGGESGDKGRVLGRTEGTGNVLINFACHADLTPRIQQGKSIMLQGFDKTKPMQYLLRVKDASTAQALLDALEERVQAGKA</sequence>
<feature type="compositionally biased region" description="Low complexity" evidence="1">
    <location>
        <begin position="232"/>
        <end position="244"/>
    </location>
</feature>
<feature type="compositionally biased region" description="Low complexity" evidence="1">
    <location>
        <begin position="610"/>
        <end position="629"/>
    </location>
</feature>
<feature type="compositionally biased region" description="Low complexity" evidence="1">
    <location>
        <begin position="558"/>
        <end position="583"/>
    </location>
</feature>
<dbReference type="SMART" id="SM00160">
    <property type="entry name" value="RanBD"/>
    <property type="match status" value="1"/>
</dbReference>
<feature type="compositionally biased region" description="Low complexity" evidence="1">
    <location>
        <begin position="188"/>
        <end position="221"/>
    </location>
</feature>
<feature type="compositionally biased region" description="Gly residues" evidence="1">
    <location>
        <begin position="536"/>
        <end position="546"/>
    </location>
</feature>
<feature type="compositionally biased region" description="Low complexity" evidence="1">
    <location>
        <begin position="329"/>
        <end position="349"/>
    </location>
</feature>
<feature type="compositionally biased region" description="Low complexity" evidence="1">
    <location>
        <begin position="681"/>
        <end position="696"/>
    </location>
</feature>
<feature type="compositionally biased region" description="Low complexity" evidence="1">
    <location>
        <begin position="302"/>
        <end position="317"/>
    </location>
</feature>
<feature type="domain" description="RanBD1" evidence="2">
    <location>
        <begin position="743"/>
        <end position="875"/>
    </location>
</feature>
<dbReference type="PANTHER" id="PTHR38697">
    <property type="entry name" value="NUCLEAR PORE COMPLEX PROTEIN SIMILAR TO S. CEREVISIAE NUP2 (EUROFUNG)"/>
    <property type="match status" value="1"/>
</dbReference>
<dbReference type="CDD" id="cd13170">
    <property type="entry name" value="RanBD_NUP50"/>
    <property type="match status" value="1"/>
</dbReference>
<dbReference type="Pfam" id="PF00638">
    <property type="entry name" value="Ran_BP1"/>
    <property type="match status" value="1"/>
</dbReference>
<evidence type="ECO:0000259" key="2">
    <source>
        <dbReference type="PROSITE" id="PS50196"/>
    </source>
</evidence>
<feature type="compositionally biased region" description="Polar residues" evidence="1">
    <location>
        <begin position="350"/>
        <end position="361"/>
    </location>
</feature>
<feature type="compositionally biased region" description="Gly residues" evidence="1">
    <location>
        <begin position="730"/>
        <end position="739"/>
    </location>
</feature>
<evidence type="ECO:0000313" key="3">
    <source>
        <dbReference type="EMBL" id="CED83078.1"/>
    </source>
</evidence>
<proteinExistence type="predicted"/>
<dbReference type="Gene3D" id="2.30.29.30">
    <property type="entry name" value="Pleckstrin-homology domain (PH domain)/Phosphotyrosine-binding domain (PTB)"/>
    <property type="match status" value="1"/>
</dbReference>
<feature type="compositionally biased region" description="Low complexity" evidence="1">
    <location>
        <begin position="470"/>
        <end position="520"/>
    </location>
</feature>
<dbReference type="AlphaFoldDB" id="A0A0F7SSN5"/>
<feature type="compositionally biased region" description="Low complexity" evidence="1">
    <location>
        <begin position="636"/>
        <end position="648"/>
    </location>
</feature>
<dbReference type="InterPro" id="IPR000156">
    <property type="entry name" value="Ran_bind_dom"/>
</dbReference>
<organism evidence="3">
    <name type="scientific">Phaffia rhodozyma</name>
    <name type="common">Yeast</name>
    <name type="synonym">Xanthophyllomyces dendrorhous</name>
    <dbReference type="NCBI Taxonomy" id="264483"/>
    <lineage>
        <taxon>Eukaryota</taxon>
        <taxon>Fungi</taxon>
        <taxon>Dikarya</taxon>
        <taxon>Basidiomycota</taxon>
        <taxon>Agaricomycotina</taxon>
        <taxon>Tremellomycetes</taxon>
        <taxon>Cystofilobasidiales</taxon>
        <taxon>Mrakiaceae</taxon>
        <taxon>Phaffia</taxon>
    </lineage>
</organism>
<feature type="compositionally biased region" description="Low complexity" evidence="1">
    <location>
        <begin position="120"/>
        <end position="136"/>
    </location>
</feature>
<dbReference type="SUPFAM" id="SSF50729">
    <property type="entry name" value="PH domain-like"/>
    <property type="match status" value="1"/>
</dbReference>
<feature type="compositionally biased region" description="Low complexity" evidence="1">
    <location>
        <begin position="157"/>
        <end position="170"/>
    </location>
</feature>
<dbReference type="InterPro" id="IPR053074">
    <property type="entry name" value="NPC_Nucleoporin"/>
</dbReference>
<dbReference type="PANTHER" id="PTHR38697:SF1">
    <property type="entry name" value="NUCLEAR PORE COMPLEX PROTEIN SIMILAR TO S. CEREVISIAE NUP2 (EUROFUNG)"/>
    <property type="match status" value="1"/>
</dbReference>
<accession>A0A0F7SSN5</accession>
<dbReference type="PROSITE" id="PS50196">
    <property type="entry name" value="RANBD1"/>
    <property type="match status" value="1"/>
</dbReference>
<feature type="compositionally biased region" description="Low complexity" evidence="1">
    <location>
        <begin position="81"/>
        <end position="93"/>
    </location>
</feature>
<feature type="compositionally biased region" description="Polar residues" evidence="1">
    <location>
        <begin position="222"/>
        <end position="231"/>
    </location>
</feature>
<dbReference type="EMBL" id="LN483142">
    <property type="protein sequence ID" value="CED83078.1"/>
    <property type="molecule type" value="Genomic_DNA"/>
</dbReference>
<dbReference type="InterPro" id="IPR011993">
    <property type="entry name" value="PH-like_dom_sf"/>
</dbReference>
<feature type="region of interest" description="Disordered" evidence="1">
    <location>
        <begin position="1"/>
        <end position="361"/>
    </location>
</feature>
<protein>
    <submittedName>
        <fullName evidence="3">1 domain protein</fullName>
    </submittedName>
</protein>
<feature type="region of interest" description="Disordered" evidence="1">
    <location>
        <begin position="470"/>
        <end position="772"/>
    </location>
</feature>
<feature type="compositionally biased region" description="Basic and acidic residues" evidence="1">
    <location>
        <begin position="585"/>
        <end position="605"/>
    </location>
</feature>
<evidence type="ECO:0000256" key="1">
    <source>
        <dbReference type="SAM" id="MobiDB-lite"/>
    </source>
</evidence>
<feature type="compositionally biased region" description="Low complexity" evidence="1">
    <location>
        <begin position="712"/>
        <end position="729"/>
    </location>
</feature>
<name>A0A0F7SSN5_PHARH</name>
<feature type="region of interest" description="Disordered" evidence="1">
    <location>
        <begin position="426"/>
        <end position="450"/>
    </location>
</feature>
<feature type="compositionally biased region" description="Polar residues" evidence="1">
    <location>
        <begin position="1"/>
        <end position="11"/>
    </location>
</feature>
<feature type="compositionally biased region" description="Polar residues" evidence="1">
    <location>
        <begin position="51"/>
        <end position="69"/>
    </location>
</feature>